<organism evidence="1 2">
    <name type="scientific">Steinernema carpocapsae</name>
    <name type="common">Entomopathogenic nematode</name>
    <dbReference type="NCBI Taxonomy" id="34508"/>
    <lineage>
        <taxon>Eukaryota</taxon>
        <taxon>Metazoa</taxon>
        <taxon>Ecdysozoa</taxon>
        <taxon>Nematoda</taxon>
        <taxon>Chromadorea</taxon>
        <taxon>Rhabditida</taxon>
        <taxon>Tylenchina</taxon>
        <taxon>Panagrolaimomorpha</taxon>
        <taxon>Strongyloidoidea</taxon>
        <taxon>Steinernematidae</taxon>
        <taxon>Steinernema</taxon>
    </lineage>
</organism>
<reference evidence="1 2" key="2">
    <citation type="journal article" date="2019" name="G3 (Bethesda)">
        <title>Hybrid Assembly of the Genome of the Entomopathogenic Nematode Steinernema carpocapsae Identifies the X-Chromosome.</title>
        <authorList>
            <person name="Serra L."/>
            <person name="Macchietto M."/>
            <person name="Macias-Munoz A."/>
            <person name="McGill C.J."/>
            <person name="Rodriguez I.M."/>
            <person name="Rodriguez B."/>
            <person name="Murad R."/>
            <person name="Mortazavi A."/>
        </authorList>
    </citation>
    <scope>NUCLEOTIDE SEQUENCE [LARGE SCALE GENOMIC DNA]</scope>
    <source>
        <strain evidence="1 2">ALL</strain>
    </source>
</reference>
<gene>
    <name evidence="1" type="ORF">L596_021992</name>
</gene>
<name>A0A4U5MKH8_STECR</name>
<dbReference type="EMBL" id="AZBU02000007">
    <property type="protein sequence ID" value="TKR69901.1"/>
    <property type="molecule type" value="Genomic_DNA"/>
</dbReference>
<comment type="caution">
    <text evidence="1">The sequence shown here is derived from an EMBL/GenBank/DDBJ whole genome shotgun (WGS) entry which is preliminary data.</text>
</comment>
<evidence type="ECO:0000313" key="1">
    <source>
        <dbReference type="EMBL" id="TKR69901.1"/>
    </source>
</evidence>
<keyword evidence="2" id="KW-1185">Reference proteome</keyword>
<evidence type="ECO:0000313" key="2">
    <source>
        <dbReference type="Proteomes" id="UP000298663"/>
    </source>
</evidence>
<protein>
    <submittedName>
        <fullName evidence="1">Uncharacterized protein</fullName>
    </submittedName>
</protein>
<dbReference type="AlphaFoldDB" id="A0A4U5MKH8"/>
<proteinExistence type="predicted"/>
<accession>A0A4U5MKH8</accession>
<reference evidence="1 2" key="1">
    <citation type="journal article" date="2015" name="Genome Biol.">
        <title>Comparative genomics of Steinernema reveals deeply conserved gene regulatory networks.</title>
        <authorList>
            <person name="Dillman A.R."/>
            <person name="Macchietto M."/>
            <person name="Porter C.F."/>
            <person name="Rogers A."/>
            <person name="Williams B."/>
            <person name="Antoshechkin I."/>
            <person name="Lee M.M."/>
            <person name="Goodwin Z."/>
            <person name="Lu X."/>
            <person name="Lewis E.E."/>
            <person name="Goodrich-Blair H."/>
            <person name="Stock S.P."/>
            <person name="Adams B.J."/>
            <person name="Sternberg P.W."/>
            <person name="Mortazavi A."/>
        </authorList>
    </citation>
    <scope>NUCLEOTIDE SEQUENCE [LARGE SCALE GENOMIC DNA]</scope>
    <source>
        <strain evidence="1 2">ALL</strain>
    </source>
</reference>
<dbReference type="Proteomes" id="UP000298663">
    <property type="component" value="Unassembled WGS sequence"/>
</dbReference>
<sequence length="193" mass="22173">MEFRDSGQTCDCLDALSSETPSRIPDLRKSELRCFYANDVGNPSTTQELFYNEENFKNPHVKLFVEGISDFCAKPENPRSQKLFPVLMSHTTKKASGRRRNGPIVMCPCRNVKTLCLQRKFSQAEVGESVMWKAKTHELVYCIFRLQPLVSDPESPPRETDSGLTCDVYQLLQIGICKFAPLARHFEIRCRRY</sequence>